<dbReference type="PANTHER" id="PTHR30037">
    <property type="entry name" value="DNA-3-METHYLADENINE GLYCOSYLASE 1"/>
    <property type="match status" value="1"/>
</dbReference>
<keyword evidence="1" id="KW-0472">Membrane</keyword>
<sequence length="179" mass="20899">MMTKRPQWAEKTPEMQNYYDNYWGFPVHDDYLLFEMLSLELFQAGLTWQTIWHRRLAFEDAFLGFNVEKVAAMTEKDVERLCANAKIIRNRRKILAVINNARVICQLRENGTTFNDYIWQFMNGKAERLILSAGEDLPAQTPASQRLSKQMRNDGFKFVGPTIIYSFMTAVGMVNARLE</sequence>
<keyword evidence="3" id="KW-1185">Reference proteome</keyword>
<accession>A0ABR8P5Q4</accession>
<dbReference type="InterPro" id="IPR005019">
    <property type="entry name" value="Adenine_glyco"/>
</dbReference>
<name>A0ABR8P5Q4_9LACO</name>
<dbReference type="EMBL" id="QORN01000008">
    <property type="protein sequence ID" value="MBD5806044.1"/>
    <property type="molecule type" value="Genomic_DNA"/>
</dbReference>
<evidence type="ECO:0000256" key="1">
    <source>
        <dbReference type="SAM" id="Phobius"/>
    </source>
</evidence>
<protein>
    <submittedName>
        <fullName evidence="2">DNA-3-methyladenine glycosylase I</fullName>
    </submittedName>
</protein>
<dbReference type="Gene3D" id="1.10.340.30">
    <property type="entry name" value="Hypothetical protein, domain 2"/>
    <property type="match status" value="1"/>
</dbReference>
<dbReference type="PANTHER" id="PTHR30037:SF4">
    <property type="entry name" value="DNA-3-METHYLADENINE GLYCOSYLASE I"/>
    <property type="match status" value="1"/>
</dbReference>
<dbReference type="SUPFAM" id="SSF48150">
    <property type="entry name" value="DNA-glycosylase"/>
    <property type="match status" value="1"/>
</dbReference>
<organism evidence="2 3">
    <name type="scientific">Limosilactobacillus walteri</name>
    <dbReference type="NCBI Taxonomy" id="2268022"/>
    <lineage>
        <taxon>Bacteria</taxon>
        <taxon>Bacillati</taxon>
        <taxon>Bacillota</taxon>
        <taxon>Bacilli</taxon>
        <taxon>Lactobacillales</taxon>
        <taxon>Lactobacillaceae</taxon>
        <taxon>Limosilactobacillus</taxon>
    </lineage>
</organism>
<evidence type="ECO:0000313" key="3">
    <source>
        <dbReference type="Proteomes" id="UP000704341"/>
    </source>
</evidence>
<comment type="caution">
    <text evidence="2">The sequence shown here is derived from an EMBL/GenBank/DDBJ whole genome shotgun (WGS) entry which is preliminary data.</text>
</comment>
<dbReference type="InterPro" id="IPR011257">
    <property type="entry name" value="DNA_glycosylase"/>
</dbReference>
<evidence type="ECO:0000313" key="2">
    <source>
        <dbReference type="EMBL" id="MBD5806044.1"/>
    </source>
</evidence>
<proteinExistence type="predicted"/>
<dbReference type="RefSeq" id="WP_191667717.1">
    <property type="nucleotide sequence ID" value="NZ_QORN01000008.1"/>
</dbReference>
<dbReference type="Proteomes" id="UP000704341">
    <property type="component" value="Unassembled WGS sequence"/>
</dbReference>
<keyword evidence="1" id="KW-1133">Transmembrane helix</keyword>
<dbReference type="Pfam" id="PF03352">
    <property type="entry name" value="Adenine_glyco"/>
    <property type="match status" value="1"/>
</dbReference>
<dbReference type="InterPro" id="IPR052891">
    <property type="entry name" value="DNA-3mA_glycosylase"/>
</dbReference>
<gene>
    <name evidence="2" type="ORF">DTK66_02770</name>
</gene>
<feature type="transmembrane region" description="Helical" evidence="1">
    <location>
        <begin position="155"/>
        <end position="176"/>
    </location>
</feature>
<reference evidence="2 3" key="1">
    <citation type="submission" date="2018-07" db="EMBL/GenBank/DDBJ databases">
        <title>Phylogenomic Insights into understanding Host Adaptation of Lactobacillus reuteri by a novel species, Lactobacillus spp. M31.</title>
        <authorList>
            <person name="Sharma S."/>
            <person name="Patil P."/>
            <person name="Korpole S."/>
            <person name="Patil P.B."/>
        </authorList>
    </citation>
    <scope>NUCLEOTIDE SEQUENCE [LARGE SCALE GENOMIC DNA]</scope>
    <source>
        <strain evidence="2 3">M31</strain>
    </source>
</reference>
<keyword evidence="1" id="KW-0812">Transmembrane</keyword>